<protein>
    <submittedName>
        <fullName evidence="2">DUF4044 domain-containing protein</fullName>
    </submittedName>
</protein>
<keyword evidence="1" id="KW-0472">Membrane</keyword>
<dbReference type="InterPro" id="IPR025270">
    <property type="entry name" value="DUF4044"/>
</dbReference>
<reference evidence="2" key="1">
    <citation type="submission" date="2021-01" db="EMBL/GenBank/DDBJ databases">
        <title>Enterococcus.</title>
        <authorList>
            <person name="Du X."/>
            <person name="Wang N."/>
        </authorList>
    </citation>
    <scope>NUCLEOTIDE SEQUENCE [LARGE SCALE GENOMIC DNA]</scope>
    <source>
        <strain evidence="2">T90-2</strain>
    </source>
</reference>
<evidence type="ECO:0000256" key="1">
    <source>
        <dbReference type="SAM" id="Phobius"/>
    </source>
</evidence>
<evidence type="ECO:0000313" key="2">
    <source>
        <dbReference type="EMBL" id="QQV79698.1"/>
    </source>
</evidence>
<dbReference type="EMBL" id="CP068242">
    <property type="protein sequence ID" value="QQV79698.1"/>
    <property type="molecule type" value="Genomic_DNA"/>
</dbReference>
<dbReference type="Pfam" id="PF13253">
    <property type="entry name" value="DUF4044"/>
    <property type="match status" value="1"/>
</dbReference>
<proteinExistence type="predicted"/>
<gene>
    <name evidence="2" type="ORF">JG559_09350</name>
</gene>
<organism evidence="2">
    <name type="scientific">Enterococcus faecalis</name>
    <name type="common">Streptococcus faecalis</name>
    <dbReference type="NCBI Taxonomy" id="1351"/>
    <lineage>
        <taxon>Bacteria</taxon>
        <taxon>Bacillati</taxon>
        <taxon>Bacillota</taxon>
        <taxon>Bacilli</taxon>
        <taxon>Lactobacillales</taxon>
        <taxon>Enterococcaceae</taxon>
        <taxon>Enterococcus</taxon>
    </lineage>
</organism>
<feature type="transmembrane region" description="Helical" evidence="1">
    <location>
        <begin position="14"/>
        <end position="36"/>
    </location>
</feature>
<keyword evidence="1" id="KW-1133">Transmembrane helix</keyword>
<dbReference type="AlphaFoldDB" id="A0A974NZH9"/>
<name>A0A974NZH9_ENTFL</name>
<accession>A0A974NZH9</accession>
<sequence>MYERQRTKVAFSKITKVVVWLMLIAIVGSTVLTAILSL</sequence>
<keyword evidence="1" id="KW-0812">Transmembrane</keyword>